<dbReference type="RefSeq" id="WP_214419942.1">
    <property type="nucleotide sequence ID" value="NZ_CP075546.1"/>
</dbReference>
<dbReference type="PANTHER" id="PTHR47183:SF1">
    <property type="entry name" value="GLUCOSE-1-PHOSPHATE CYTIDYLYLTRANSFERASE"/>
    <property type="match status" value="1"/>
</dbReference>
<accession>A0A8E7B148</accession>
<evidence type="ECO:0000259" key="1">
    <source>
        <dbReference type="Pfam" id="PF00483"/>
    </source>
</evidence>
<dbReference type="GO" id="GO:0047343">
    <property type="term" value="F:glucose-1-phosphate cytidylyltransferase activity"/>
    <property type="evidence" value="ECO:0007669"/>
    <property type="project" value="UniProtKB-EC"/>
</dbReference>
<dbReference type="InterPro" id="IPR005835">
    <property type="entry name" value="NTP_transferase_dom"/>
</dbReference>
<dbReference type="AlphaFoldDB" id="A0A8E7B148"/>
<dbReference type="SUPFAM" id="SSF53448">
    <property type="entry name" value="Nucleotide-diphospho-sugar transferases"/>
    <property type="match status" value="1"/>
</dbReference>
<feature type="domain" description="Nucleotidyl transferase" evidence="1">
    <location>
        <begin position="3"/>
        <end position="229"/>
    </location>
</feature>
<keyword evidence="2" id="KW-0548">Nucleotidyltransferase</keyword>
<dbReference type="NCBIfam" id="TIGR02623">
    <property type="entry name" value="G1P_cyt_trans"/>
    <property type="match status" value="1"/>
</dbReference>
<keyword evidence="2" id="KW-0808">Transferase</keyword>
<proteinExistence type="predicted"/>
<dbReference type="InterPro" id="IPR013446">
    <property type="entry name" value="G1P_cyt_trans-like"/>
</dbReference>
<dbReference type="EC" id="2.7.7.33" evidence="2"/>
<reference evidence="2 3" key="1">
    <citation type="submission" date="2021-05" db="EMBL/GenBank/DDBJ databases">
        <title>A novel Methanospirillum isolate from a pyrite-forming mixed culture.</title>
        <authorList>
            <person name="Bunk B."/>
            <person name="Sproer C."/>
            <person name="Spring S."/>
            <person name="Pester M."/>
        </authorList>
    </citation>
    <scope>NUCLEOTIDE SEQUENCE [LARGE SCALE GENOMIC DNA]</scope>
    <source>
        <strain evidence="2 3">J.3.6.1-F.2.7.3</strain>
    </source>
</reference>
<dbReference type="CDD" id="cd02524">
    <property type="entry name" value="G1P_cytidylyltransferase"/>
    <property type="match status" value="1"/>
</dbReference>
<evidence type="ECO:0000313" key="3">
    <source>
        <dbReference type="Proteomes" id="UP000680656"/>
    </source>
</evidence>
<dbReference type="Gene3D" id="3.90.550.10">
    <property type="entry name" value="Spore Coat Polysaccharide Biosynthesis Protein SpsA, Chain A"/>
    <property type="match status" value="1"/>
</dbReference>
<gene>
    <name evidence="2" type="primary">rfbF</name>
    <name evidence="2" type="ORF">KHC33_00985</name>
</gene>
<dbReference type="KEGG" id="mrtj:KHC33_00985"/>
<dbReference type="Pfam" id="PF00483">
    <property type="entry name" value="NTP_transferase"/>
    <property type="match status" value="1"/>
</dbReference>
<protein>
    <submittedName>
        <fullName evidence="2">Glucose-1-phosphate cytidylyltransferase</fullName>
        <ecNumber evidence="2">2.7.7.33</ecNumber>
    </submittedName>
</protein>
<organism evidence="2 3">
    <name type="scientific">Methanospirillum purgamenti</name>
    <dbReference type="NCBI Taxonomy" id="2834276"/>
    <lineage>
        <taxon>Archaea</taxon>
        <taxon>Methanobacteriati</taxon>
        <taxon>Methanobacteriota</taxon>
        <taxon>Stenosarchaea group</taxon>
        <taxon>Methanomicrobia</taxon>
        <taxon>Methanomicrobiales</taxon>
        <taxon>Methanospirillaceae</taxon>
        <taxon>Methanospirillum</taxon>
    </lineage>
</organism>
<keyword evidence="3" id="KW-1185">Reference proteome</keyword>
<dbReference type="InterPro" id="IPR046981">
    <property type="entry name" value="G1P_cyt_trans"/>
</dbReference>
<evidence type="ECO:0000313" key="2">
    <source>
        <dbReference type="EMBL" id="QVV89141.1"/>
    </source>
</evidence>
<dbReference type="GeneID" id="65095715"/>
<dbReference type="EMBL" id="CP075546">
    <property type="protein sequence ID" value="QVV89141.1"/>
    <property type="molecule type" value="Genomic_DNA"/>
</dbReference>
<dbReference type="Proteomes" id="UP000680656">
    <property type="component" value="Chromosome"/>
</dbReference>
<dbReference type="InterPro" id="IPR029044">
    <property type="entry name" value="Nucleotide-diphossugar_trans"/>
</dbReference>
<name>A0A8E7B148_9EURY</name>
<sequence>MQVVIFCGGLGTRLKEETEFRPKPMVPIGGRPIIWHIMQIYSHYGHKEFILALGYKGEIIKDYFYNYEVMNSDICIEFGPESKMTIYPRHEEVAGWKVTLVDTGEWSLKAERLKRIKKYITGDSFFVTYGDGLSDVDLSKLERYHHSHGKIATLTGISPASQFGEMKIDGGKVVKFREKPGVTSQIVNGGFYVFNKKIFEYLSNNVSIDLETHVLEQLADEGELMAYYHPGRWACMDNLRDVEYLNKLWSENKAFWSV</sequence>
<dbReference type="PANTHER" id="PTHR47183">
    <property type="entry name" value="GLUCOSE-1-PHOSPHATE CYTIDYLYLTRANSFERASE-RELATED"/>
    <property type="match status" value="1"/>
</dbReference>